<feature type="region of interest" description="Disordered" evidence="1">
    <location>
        <begin position="101"/>
        <end position="121"/>
    </location>
</feature>
<feature type="compositionally biased region" description="Pro residues" evidence="1">
    <location>
        <begin position="109"/>
        <end position="121"/>
    </location>
</feature>
<organism evidence="3 4">
    <name type="scientific">Stylosanthes scabra</name>
    <dbReference type="NCBI Taxonomy" id="79078"/>
    <lineage>
        <taxon>Eukaryota</taxon>
        <taxon>Viridiplantae</taxon>
        <taxon>Streptophyta</taxon>
        <taxon>Embryophyta</taxon>
        <taxon>Tracheophyta</taxon>
        <taxon>Spermatophyta</taxon>
        <taxon>Magnoliopsida</taxon>
        <taxon>eudicotyledons</taxon>
        <taxon>Gunneridae</taxon>
        <taxon>Pentapetalae</taxon>
        <taxon>rosids</taxon>
        <taxon>fabids</taxon>
        <taxon>Fabales</taxon>
        <taxon>Fabaceae</taxon>
        <taxon>Papilionoideae</taxon>
        <taxon>50 kb inversion clade</taxon>
        <taxon>dalbergioids sensu lato</taxon>
        <taxon>Dalbergieae</taxon>
        <taxon>Pterocarpus clade</taxon>
        <taxon>Stylosanthes</taxon>
    </lineage>
</organism>
<dbReference type="EMBL" id="JASCZI010121630">
    <property type="protein sequence ID" value="MED6162463.1"/>
    <property type="molecule type" value="Genomic_DNA"/>
</dbReference>
<proteinExistence type="predicted"/>
<keyword evidence="2" id="KW-0732">Signal</keyword>
<dbReference type="Proteomes" id="UP001341840">
    <property type="component" value="Unassembled WGS sequence"/>
</dbReference>
<feature type="chain" id="PRO_5046041061" evidence="2">
    <location>
        <begin position="23"/>
        <end position="121"/>
    </location>
</feature>
<protein>
    <submittedName>
        <fullName evidence="3">Uncharacterized protein</fullName>
    </submittedName>
</protein>
<evidence type="ECO:0000313" key="4">
    <source>
        <dbReference type="Proteomes" id="UP001341840"/>
    </source>
</evidence>
<sequence length="121" mass="13124">MALPPFLCFMPSLLFFIILSKSASPPSPNVVQHRRILPVFQPRVVVGPTSCHSLALPVQLQAPSTSLDVLLCRCPTPACGPPRCHYSYLMATNSPVGIAMGTHEGEDMPPFPVPRPRPLNP</sequence>
<evidence type="ECO:0000256" key="1">
    <source>
        <dbReference type="SAM" id="MobiDB-lite"/>
    </source>
</evidence>
<evidence type="ECO:0000313" key="3">
    <source>
        <dbReference type="EMBL" id="MED6162463.1"/>
    </source>
</evidence>
<keyword evidence="4" id="KW-1185">Reference proteome</keyword>
<gene>
    <name evidence="3" type="ORF">PIB30_070693</name>
</gene>
<feature type="signal peptide" evidence="2">
    <location>
        <begin position="1"/>
        <end position="22"/>
    </location>
</feature>
<name>A0ABU6URC8_9FABA</name>
<evidence type="ECO:0000256" key="2">
    <source>
        <dbReference type="SAM" id="SignalP"/>
    </source>
</evidence>
<reference evidence="3 4" key="1">
    <citation type="journal article" date="2023" name="Plants (Basel)">
        <title>Bridging the Gap: Combining Genomics and Transcriptomics Approaches to Understand Stylosanthes scabra, an Orphan Legume from the Brazilian Caatinga.</title>
        <authorList>
            <person name="Ferreira-Neto J.R.C."/>
            <person name="da Silva M.D."/>
            <person name="Binneck E."/>
            <person name="de Melo N.F."/>
            <person name="da Silva R.H."/>
            <person name="de Melo A.L.T.M."/>
            <person name="Pandolfi V."/>
            <person name="Bustamante F.O."/>
            <person name="Brasileiro-Vidal A.C."/>
            <person name="Benko-Iseppon A.M."/>
        </authorList>
    </citation>
    <scope>NUCLEOTIDE SEQUENCE [LARGE SCALE GENOMIC DNA]</scope>
    <source>
        <tissue evidence="3">Leaves</tissue>
    </source>
</reference>
<accession>A0ABU6URC8</accession>
<comment type="caution">
    <text evidence="3">The sequence shown here is derived from an EMBL/GenBank/DDBJ whole genome shotgun (WGS) entry which is preliminary data.</text>
</comment>